<dbReference type="AlphaFoldDB" id="A0A7I9Y2T5"/>
<organism evidence="3 4">
    <name type="scientific">Mycobacterium botniense</name>
    <dbReference type="NCBI Taxonomy" id="84962"/>
    <lineage>
        <taxon>Bacteria</taxon>
        <taxon>Bacillati</taxon>
        <taxon>Actinomycetota</taxon>
        <taxon>Actinomycetes</taxon>
        <taxon>Mycobacteriales</taxon>
        <taxon>Mycobacteriaceae</taxon>
        <taxon>Mycobacterium</taxon>
    </lineage>
</organism>
<evidence type="ECO:0000313" key="4">
    <source>
        <dbReference type="Proteomes" id="UP000465361"/>
    </source>
</evidence>
<dbReference type="EMBL" id="BLKW01000004">
    <property type="protein sequence ID" value="GFG76193.1"/>
    <property type="molecule type" value="Genomic_DNA"/>
</dbReference>
<dbReference type="Proteomes" id="UP000465361">
    <property type="component" value="Unassembled WGS sequence"/>
</dbReference>
<proteinExistence type="predicted"/>
<sequence length="231" mass="25535">MGWRGIVDRRAMVAKFDALQTALDEVIELEFEALTTPERLRLLERLERIRRCLPAAEHPLVNQLAEQSSEQELGGRLSHALADRLRISRADAARRIREAAELGPRRALNGEPLAPVLPATAAGQRRGQIGAGQVAVIRRFFGQLPDWVDVATQDCAEAHLAKLAAQYRPDQLGTLADKLADCLNPDGNYTDEDRARRRSLTLGNQDPDGMSPIRGWVTPELRAGLEAVLAR</sequence>
<name>A0A7I9Y2T5_9MYCO</name>
<reference evidence="3 4" key="1">
    <citation type="journal article" date="2019" name="Emerg. Microbes Infect.">
        <title>Comprehensive subspecies identification of 175 nontuberculous mycobacteria species based on 7547 genomic profiles.</title>
        <authorList>
            <person name="Matsumoto Y."/>
            <person name="Kinjo T."/>
            <person name="Motooka D."/>
            <person name="Nabeya D."/>
            <person name="Jung N."/>
            <person name="Uechi K."/>
            <person name="Horii T."/>
            <person name="Iida T."/>
            <person name="Fujita J."/>
            <person name="Nakamura S."/>
        </authorList>
    </citation>
    <scope>NUCLEOTIDE SEQUENCE [LARGE SCALE GENOMIC DNA]</scope>
    <source>
        <strain evidence="3 4">JCM 17322</strain>
    </source>
</reference>
<dbReference type="Pfam" id="PF02720">
    <property type="entry name" value="DUF222"/>
    <property type="match status" value="1"/>
</dbReference>
<protein>
    <recommendedName>
        <fullName evidence="2">DUF222 domain-containing protein</fullName>
    </recommendedName>
</protein>
<evidence type="ECO:0000313" key="3">
    <source>
        <dbReference type="EMBL" id="GFG76193.1"/>
    </source>
</evidence>
<dbReference type="InterPro" id="IPR003870">
    <property type="entry name" value="DUF222"/>
</dbReference>
<comment type="caution">
    <text evidence="3">The sequence shown here is derived from an EMBL/GenBank/DDBJ whole genome shotgun (WGS) entry which is preliminary data.</text>
</comment>
<accession>A0A7I9Y2T5</accession>
<evidence type="ECO:0000259" key="2">
    <source>
        <dbReference type="Pfam" id="PF02720"/>
    </source>
</evidence>
<feature type="domain" description="DUF222" evidence="2">
    <location>
        <begin position="41"/>
        <end position="230"/>
    </location>
</feature>
<evidence type="ECO:0000256" key="1">
    <source>
        <dbReference type="SAM" id="MobiDB-lite"/>
    </source>
</evidence>
<feature type="region of interest" description="Disordered" evidence="1">
    <location>
        <begin position="187"/>
        <end position="215"/>
    </location>
</feature>
<gene>
    <name evidence="3" type="ORF">MBOT_35580</name>
</gene>
<keyword evidence="4" id="KW-1185">Reference proteome</keyword>